<proteinExistence type="predicted"/>
<dbReference type="PANTHER" id="PTHR48081">
    <property type="entry name" value="AB HYDROLASE SUPERFAMILY PROTEIN C4A8.06C"/>
    <property type="match status" value="1"/>
</dbReference>
<keyword evidence="1" id="KW-0378">Hydrolase</keyword>
<gene>
    <name evidence="3" type="ORF">FC18_GL002144</name>
</gene>
<dbReference type="STRING" id="1291052.FC18_GL002144"/>
<dbReference type="Pfam" id="PF20434">
    <property type="entry name" value="BD-FAE"/>
    <property type="match status" value="1"/>
</dbReference>
<keyword evidence="4" id="KW-1185">Reference proteome</keyword>
<reference evidence="3 4" key="1">
    <citation type="journal article" date="2015" name="Genome Announc.">
        <title>Expanding the biotechnology potential of lactobacilli through comparative genomics of 213 strains and associated genera.</title>
        <authorList>
            <person name="Sun Z."/>
            <person name="Harris H.M."/>
            <person name="McCann A."/>
            <person name="Guo C."/>
            <person name="Argimon S."/>
            <person name="Zhang W."/>
            <person name="Yang X."/>
            <person name="Jeffery I.B."/>
            <person name="Cooney J.C."/>
            <person name="Kagawa T.F."/>
            <person name="Liu W."/>
            <person name="Song Y."/>
            <person name="Salvetti E."/>
            <person name="Wrobel A."/>
            <person name="Rasinkangas P."/>
            <person name="Parkhill J."/>
            <person name="Rea M.C."/>
            <person name="O'Sullivan O."/>
            <person name="Ritari J."/>
            <person name="Douillard F.P."/>
            <person name="Paul Ross R."/>
            <person name="Yang R."/>
            <person name="Briner A.E."/>
            <person name="Felis G.E."/>
            <person name="de Vos W.M."/>
            <person name="Barrangou R."/>
            <person name="Klaenhammer T.R."/>
            <person name="Caufield P.W."/>
            <person name="Cui Y."/>
            <person name="Zhang H."/>
            <person name="O'Toole P.W."/>
        </authorList>
    </citation>
    <scope>NUCLEOTIDE SEQUENCE [LARGE SCALE GENOMIC DNA]</scope>
    <source>
        <strain evidence="3 4">DSM 20505</strain>
    </source>
</reference>
<evidence type="ECO:0000259" key="2">
    <source>
        <dbReference type="Pfam" id="PF20434"/>
    </source>
</evidence>
<dbReference type="GO" id="GO:0016787">
    <property type="term" value="F:hydrolase activity"/>
    <property type="evidence" value="ECO:0007669"/>
    <property type="project" value="UniProtKB-KW"/>
</dbReference>
<comment type="caution">
    <text evidence="3">The sequence shown here is derived from an EMBL/GenBank/DDBJ whole genome shotgun (WGS) entry which is preliminary data.</text>
</comment>
<dbReference type="PATRIC" id="fig|1291052.5.peg.2208"/>
<dbReference type="Proteomes" id="UP000051679">
    <property type="component" value="Unassembled WGS sequence"/>
</dbReference>
<dbReference type="Gene3D" id="3.40.50.1820">
    <property type="entry name" value="alpha/beta hydrolase"/>
    <property type="match status" value="1"/>
</dbReference>
<protein>
    <submittedName>
        <fullName evidence="3">Esterase lipase</fullName>
    </submittedName>
</protein>
<evidence type="ECO:0000256" key="1">
    <source>
        <dbReference type="ARBA" id="ARBA00022801"/>
    </source>
</evidence>
<name>A0A0R1ZK41_9LACO</name>
<dbReference type="InterPro" id="IPR050300">
    <property type="entry name" value="GDXG_lipolytic_enzyme"/>
</dbReference>
<evidence type="ECO:0000313" key="3">
    <source>
        <dbReference type="EMBL" id="KRM54730.1"/>
    </source>
</evidence>
<dbReference type="RefSeq" id="WP_235804222.1">
    <property type="nucleotide sequence ID" value="NZ_AYYO01000044.1"/>
</dbReference>
<organism evidence="3 4">
    <name type="scientific">Lacticaseibacillus sharpeae JCM 1186 = DSM 20505</name>
    <dbReference type="NCBI Taxonomy" id="1291052"/>
    <lineage>
        <taxon>Bacteria</taxon>
        <taxon>Bacillati</taxon>
        <taxon>Bacillota</taxon>
        <taxon>Bacilli</taxon>
        <taxon>Lactobacillales</taxon>
        <taxon>Lactobacillaceae</taxon>
        <taxon>Lacticaseibacillus</taxon>
    </lineage>
</organism>
<dbReference type="InterPro" id="IPR029058">
    <property type="entry name" value="AB_hydrolase_fold"/>
</dbReference>
<accession>A0A0R1ZK41</accession>
<dbReference type="EMBL" id="AYYO01000044">
    <property type="protein sequence ID" value="KRM54730.1"/>
    <property type="molecule type" value="Genomic_DNA"/>
</dbReference>
<feature type="domain" description="BD-FAE-like" evidence="2">
    <location>
        <begin position="22"/>
        <end position="125"/>
    </location>
</feature>
<evidence type="ECO:0000313" key="4">
    <source>
        <dbReference type="Proteomes" id="UP000051679"/>
    </source>
</evidence>
<dbReference type="SUPFAM" id="SSF53474">
    <property type="entry name" value="alpha/beta-Hydrolases"/>
    <property type="match status" value="1"/>
</dbReference>
<dbReference type="InterPro" id="IPR049492">
    <property type="entry name" value="BD-FAE-like_dom"/>
</dbReference>
<dbReference type="AlphaFoldDB" id="A0A0R1ZK41"/>
<sequence>MKVVVQMLEQDIQYGTDAMQKLDLYTPASSNGRSLVLIHGGGWWQGDKHKEMSTAARFVDMGYTVAAINYRLALAATNLFPTQNRDVLAAYQWLIAHEPSFTAQNIAFIGGSTGGHLAAYLGLTLGRPFVSLSGLFDLAGFYAAHPDVTPVQRIFSKHTASSAIDQDGSDDGYYKWIIENLLPEITPAQLDAASIWRWVRATSGPGLLINSLHELVPASEPLQLAGLLQAKSVPVETILLPGTRHGEAYLPDVIGSVQQFLDRYF</sequence>